<feature type="compositionally biased region" description="Pro residues" evidence="1">
    <location>
        <begin position="227"/>
        <end position="239"/>
    </location>
</feature>
<name>A0A6J4JEP9_9ACTN</name>
<proteinExistence type="predicted"/>
<gene>
    <name evidence="2" type="ORF">AVDCRST_MAG41-3283</name>
</gene>
<protein>
    <recommendedName>
        <fullName evidence="3">DUF3027 domain-containing protein</fullName>
    </recommendedName>
</protein>
<evidence type="ECO:0008006" key="3">
    <source>
        <dbReference type="Google" id="ProtNLM"/>
    </source>
</evidence>
<accession>A0A6J4JEP9</accession>
<evidence type="ECO:0000256" key="1">
    <source>
        <dbReference type="SAM" id="MobiDB-lite"/>
    </source>
</evidence>
<feature type="region of interest" description="Disordered" evidence="1">
    <location>
        <begin position="220"/>
        <end position="268"/>
    </location>
</feature>
<dbReference type="InterPro" id="IPR021391">
    <property type="entry name" value="DUF3027"/>
</dbReference>
<dbReference type="EMBL" id="CADCTP010000302">
    <property type="protein sequence ID" value="CAA9276877.1"/>
    <property type="molecule type" value="Genomic_DNA"/>
</dbReference>
<dbReference type="Pfam" id="PF11228">
    <property type="entry name" value="DUF3027"/>
    <property type="match status" value="1"/>
</dbReference>
<evidence type="ECO:0000313" key="2">
    <source>
        <dbReference type="EMBL" id="CAA9276877.1"/>
    </source>
</evidence>
<reference evidence="2" key="1">
    <citation type="submission" date="2020-02" db="EMBL/GenBank/DDBJ databases">
        <authorList>
            <person name="Meier V. D."/>
        </authorList>
    </citation>
    <scope>NUCLEOTIDE SEQUENCE</scope>
    <source>
        <strain evidence="2">AVDCRST_MAG41</strain>
    </source>
</reference>
<sequence>MVPTIAAAARPDATCAAAVELAADAARAEGAADVGEHLGTRAEGDRVVTHFFAATLPGYPGWRWAVTVARAPRAKLVTVDEVVLVPGDDALLAPEWVPWSERLRPGDLGVGDLLPTPADDDRLVPAYLLSDDPQVESVAFELGLGRKRVLSKLGRDDAADRWYSGAGGPDTPMAVQAPDHCGTCGFWLPIAGSLRLLFGVCGNALSPRDAAVVSADAGCGAHSEALPEPPPVLAPPPAPAYDDGDDIEAHTPPAAADRAPESEPAPAG</sequence>
<organism evidence="2">
    <name type="scientific">uncultured Mycobacteriales bacterium</name>
    <dbReference type="NCBI Taxonomy" id="581187"/>
    <lineage>
        <taxon>Bacteria</taxon>
        <taxon>Bacillati</taxon>
        <taxon>Actinomycetota</taxon>
        <taxon>Actinomycetes</taxon>
        <taxon>Mycobacteriales</taxon>
        <taxon>environmental samples</taxon>
    </lineage>
</organism>
<dbReference type="AlphaFoldDB" id="A0A6J4JEP9"/>